<proteinExistence type="predicted"/>
<keyword evidence="2" id="KW-1185">Reference proteome</keyword>
<organism evidence="1 2">
    <name type="scientific">Trichomonas vaginalis (strain ATCC PRA-98 / G3)</name>
    <dbReference type="NCBI Taxonomy" id="412133"/>
    <lineage>
        <taxon>Eukaryota</taxon>
        <taxon>Metamonada</taxon>
        <taxon>Parabasalia</taxon>
        <taxon>Trichomonadida</taxon>
        <taxon>Trichomonadidae</taxon>
        <taxon>Trichomonas</taxon>
    </lineage>
</organism>
<gene>
    <name evidence="1" type="ORF">TVAG_128810</name>
</gene>
<reference evidence="1" key="2">
    <citation type="journal article" date="2007" name="Science">
        <title>Draft genome sequence of the sexually transmitted pathogen Trichomonas vaginalis.</title>
        <authorList>
            <person name="Carlton J.M."/>
            <person name="Hirt R.P."/>
            <person name="Silva J.C."/>
            <person name="Delcher A.L."/>
            <person name="Schatz M."/>
            <person name="Zhao Q."/>
            <person name="Wortman J.R."/>
            <person name="Bidwell S.L."/>
            <person name="Alsmark U.C.M."/>
            <person name="Besteiro S."/>
            <person name="Sicheritz-Ponten T."/>
            <person name="Noel C.J."/>
            <person name="Dacks J.B."/>
            <person name="Foster P.G."/>
            <person name="Simillion C."/>
            <person name="Van de Peer Y."/>
            <person name="Miranda-Saavedra D."/>
            <person name="Barton G.J."/>
            <person name="Westrop G.D."/>
            <person name="Mueller S."/>
            <person name="Dessi D."/>
            <person name="Fiori P.L."/>
            <person name="Ren Q."/>
            <person name="Paulsen I."/>
            <person name="Zhang H."/>
            <person name="Bastida-Corcuera F.D."/>
            <person name="Simoes-Barbosa A."/>
            <person name="Brown M.T."/>
            <person name="Hayes R.D."/>
            <person name="Mukherjee M."/>
            <person name="Okumura C.Y."/>
            <person name="Schneider R."/>
            <person name="Smith A.J."/>
            <person name="Vanacova S."/>
            <person name="Villalvazo M."/>
            <person name="Haas B.J."/>
            <person name="Pertea M."/>
            <person name="Feldblyum T.V."/>
            <person name="Utterback T.R."/>
            <person name="Shu C.L."/>
            <person name="Osoegawa K."/>
            <person name="de Jong P.J."/>
            <person name="Hrdy I."/>
            <person name="Horvathova L."/>
            <person name="Zubacova Z."/>
            <person name="Dolezal P."/>
            <person name="Malik S.B."/>
            <person name="Logsdon J.M. Jr."/>
            <person name="Henze K."/>
            <person name="Gupta A."/>
            <person name="Wang C.C."/>
            <person name="Dunne R.L."/>
            <person name="Upcroft J.A."/>
            <person name="Upcroft P."/>
            <person name="White O."/>
            <person name="Salzberg S.L."/>
            <person name="Tang P."/>
            <person name="Chiu C.-H."/>
            <person name="Lee Y.-S."/>
            <person name="Embley T.M."/>
            <person name="Coombs G.H."/>
            <person name="Mottram J.C."/>
            <person name="Tachezy J."/>
            <person name="Fraser-Liggett C.M."/>
            <person name="Johnson P.J."/>
        </authorList>
    </citation>
    <scope>NUCLEOTIDE SEQUENCE [LARGE SCALE GENOMIC DNA]</scope>
    <source>
        <strain evidence="1">G3</strain>
    </source>
</reference>
<dbReference type="VEuPathDB" id="TrichDB:TVAGG3_0018580"/>
<dbReference type="Proteomes" id="UP000001542">
    <property type="component" value="Unassembled WGS sequence"/>
</dbReference>
<dbReference type="VEuPathDB" id="TrichDB:TVAG_128810"/>
<accession>A2E4D2</accession>
<dbReference type="EMBL" id="DS113301">
    <property type="protein sequence ID" value="EAY12467.1"/>
    <property type="molecule type" value="Genomic_DNA"/>
</dbReference>
<dbReference type="AlphaFoldDB" id="A2E4D2"/>
<name>A2E4D2_TRIV3</name>
<sequence>MDDDPISILTSFSEMDISDDEIISNNTIAQIVNSDGFLDFIQQTTIDPNTSLSLFVFLLRIAFLYIKLDFRNIPASVLETFSLFITKLMQDRSPEIENLQYDEQKFVIDILSNTYSIAVLTCFIYYRSSTIMDFSHKLISNFQLEENEILLLFYVRIPTSIFRLIPLFNYELYPTNFLLLARKSFGPLVYRAERVTTMKIEYPSLIGEYLGEFIVSTLEIQEIFKETGISFDKIFTREVADQYRSFSEASEIEAVLNIVYSTLNSSFIKNPAVSNNLLNILTSYSNVVLNLKNDDLLQIFLNVTAEYIKKTSPEINEILEKNLIKITKEIIDNNLFLHVICLLRIWSNTKNVPVLLDLTTFIFSKISTDFTKDEVVMNAISDDAVDAPEFIELLAKFGPNYDKIFYSPLTITLKNTGIAFFTKLKGGNAQNLLPDELQLSFFVKLASLYLINQKEVNPADNDSLFNELITVLNNAHENIELLTKNENYHLVFSILVACNKIIHSHYFAAKQGEPKDLEKFGVFTEKIIHVQRKSIKDVHIAFYDQFRSSTCNFAADSVMHFSNPQIKRICLNLLIETRTTPEFKELTKHCIEDPSSNLFSIETFYESSKLFVKIYKYYLTSQEHRDEVLRSVEYILDNKPNVMGITLLNSLCLIANKLDQFMTFFDWFKGDILKFISEFDDKKNFIIVSILYENLLKDNEKKSKFKLRNGSEFVYLYFSAMNFAKTLINYSFDVQSDPLLDHALSLMTMILNSTVFDLRLYKIYKLDQIQSNIIEFINKCNSEEFLNQIVDPIKSRLCDFFIACTNKNNIELFLEISTDFMKLISKYMMNLLTSDEENHRIKAIYMFSNLICLKKAADIRSIRRMEQEVWYELLYRRRIPKMLLAETISKSIFSLKSDLYAKMKEETEKQLPDNYRIKFDTLFKKFKNKLNNTVVDENITTELLKWRNISLESLCVCLKE</sequence>
<dbReference type="InParanoid" id="A2E4D2"/>
<evidence type="ECO:0000313" key="1">
    <source>
        <dbReference type="EMBL" id="EAY12467.1"/>
    </source>
</evidence>
<dbReference type="KEGG" id="tva:4770433"/>
<protein>
    <submittedName>
        <fullName evidence="1">Uncharacterized protein</fullName>
    </submittedName>
</protein>
<evidence type="ECO:0000313" key="2">
    <source>
        <dbReference type="Proteomes" id="UP000001542"/>
    </source>
</evidence>
<reference evidence="1" key="1">
    <citation type="submission" date="2006-10" db="EMBL/GenBank/DDBJ databases">
        <authorList>
            <person name="Amadeo P."/>
            <person name="Zhao Q."/>
            <person name="Wortman J."/>
            <person name="Fraser-Liggett C."/>
            <person name="Carlton J."/>
        </authorList>
    </citation>
    <scope>NUCLEOTIDE SEQUENCE</scope>
    <source>
        <strain evidence="1">G3</strain>
    </source>
</reference>
<dbReference type="RefSeq" id="XP_001324690.1">
    <property type="nucleotide sequence ID" value="XM_001324655.1"/>
</dbReference>